<keyword evidence="3" id="KW-1185">Reference proteome</keyword>
<dbReference type="AlphaFoldDB" id="A0ABD0JRC7"/>
<sequence>MLSSLVKQHQTRQQARKELQEKRKRDAIVAATALSHVLVDHLNAGFVMKFKPVGITSPGTMSDTPVIHICSHAVMLGAPPLCKVKKQHIYIYMQAWQRLFSLSGQGVDHTTEHWSSLNYCSEIPNWCERNH</sequence>
<protein>
    <submittedName>
        <fullName evidence="2">Uncharacterized protein</fullName>
    </submittedName>
</protein>
<feature type="region of interest" description="Disordered" evidence="1">
    <location>
        <begin position="1"/>
        <end position="22"/>
    </location>
</feature>
<evidence type="ECO:0000256" key="1">
    <source>
        <dbReference type="SAM" id="MobiDB-lite"/>
    </source>
</evidence>
<dbReference type="Proteomes" id="UP001519460">
    <property type="component" value="Unassembled WGS sequence"/>
</dbReference>
<dbReference type="EMBL" id="JACVVK020000358">
    <property type="protein sequence ID" value="KAK7477077.1"/>
    <property type="molecule type" value="Genomic_DNA"/>
</dbReference>
<evidence type="ECO:0000313" key="2">
    <source>
        <dbReference type="EMBL" id="KAK7477077.1"/>
    </source>
</evidence>
<accession>A0ABD0JRC7</accession>
<dbReference type="Pfam" id="PF06320">
    <property type="entry name" value="GCN5L1"/>
    <property type="match status" value="1"/>
</dbReference>
<comment type="caution">
    <text evidence="2">The sequence shown here is derived from an EMBL/GenBank/DDBJ whole genome shotgun (WGS) entry which is preliminary data.</text>
</comment>
<name>A0ABD0JRC7_9CAEN</name>
<organism evidence="2 3">
    <name type="scientific">Batillaria attramentaria</name>
    <dbReference type="NCBI Taxonomy" id="370345"/>
    <lineage>
        <taxon>Eukaryota</taxon>
        <taxon>Metazoa</taxon>
        <taxon>Spiralia</taxon>
        <taxon>Lophotrochozoa</taxon>
        <taxon>Mollusca</taxon>
        <taxon>Gastropoda</taxon>
        <taxon>Caenogastropoda</taxon>
        <taxon>Sorbeoconcha</taxon>
        <taxon>Cerithioidea</taxon>
        <taxon>Batillariidae</taxon>
        <taxon>Batillaria</taxon>
    </lineage>
</organism>
<evidence type="ECO:0000313" key="3">
    <source>
        <dbReference type="Proteomes" id="UP001519460"/>
    </source>
</evidence>
<reference evidence="2 3" key="1">
    <citation type="journal article" date="2023" name="Sci. Data">
        <title>Genome assembly of the Korean intertidal mud-creeper Batillaria attramentaria.</title>
        <authorList>
            <person name="Patra A.K."/>
            <person name="Ho P.T."/>
            <person name="Jun S."/>
            <person name="Lee S.J."/>
            <person name="Kim Y."/>
            <person name="Won Y.J."/>
        </authorList>
    </citation>
    <scope>NUCLEOTIDE SEQUENCE [LARGE SCALE GENOMIC DNA]</scope>
    <source>
        <strain evidence="2">Wonlab-2016</strain>
    </source>
</reference>
<proteinExistence type="predicted"/>
<gene>
    <name evidence="2" type="ORF">BaRGS_00031663</name>
</gene>
<feature type="compositionally biased region" description="Polar residues" evidence="1">
    <location>
        <begin position="1"/>
        <end position="13"/>
    </location>
</feature>